<dbReference type="AlphaFoldDB" id="A0A3S1CA14"/>
<comment type="caution">
    <text evidence="2">The sequence shown here is derived from an EMBL/GenBank/DDBJ whole genome shotgun (WGS) entry which is preliminary data.</text>
</comment>
<feature type="transmembrane region" description="Helical" evidence="1">
    <location>
        <begin position="38"/>
        <end position="57"/>
    </location>
</feature>
<gene>
    <name evidence="2" type="ORF">DSM107003_01570</name>
</gene>
<dbReference type="Proteomes" id="UP000276103">
    <property type="component" value="Unassembled WGS sequence"/>
</dbReference>
<organism evidence="2 3">
    <name type="scientific">Trichormus variabilis SAG 1403-4b</name>
    <dbReference type="NCBI Taxonomy" id="447716"/>
    <lineage>
        <taxon>Bacteria</taxon>
        <taxon>Bacillati</taxon>
        <taxon>Cyanobacteriota</taxon>
        <taxon>Cyanophyceae</taxon>
        <taxon>Nostocales</taxon>
        <taxon>Nostocaceae</taxon>
        <taxon>Trichormus</taxon>
    </lineage>
</organism>
<dbReference type="RefSeq" id="WP_127051772.1">
    <property type="nucleotide sequence ID" value="NZ_RSCM01000001.1"/>
</dbReference>
<keyword evidence="1" id="KW-0472">Membrane</keyword>
<accession>A0A3S1CA14</accession>
<name>A0A3S1CA14_ANAVA</name>
<keyword evidence="1" id="KW-0812">Transmembrane</keyword>
<keyword evidence="3" id="KW-1185">Reference proteome</keyword>
<proteinExistence type="predicted"/>
<protein>
    <submittedName>
        <fullName evidence="2">Uncharacterized protein</fullName>
    </submittedName>
</protein>
<reference evidence="2 3" key="1">
    <citation type="journal article" date="2019" name="Genome Biol. Evol.">
        <title>Day and night: Metabolic profiles and evolutionary relationships of six axenic non-marine cyanobacteria.</title>
        <authorList>
            <person name="Will S.E."/>
            <person name="Henke P."/>
            <person name="Boedeker C."/>
            <person name="Huang S."/>
            <person name="Brinkmann H."/>
            <person name="Rohde M."/>
            <person name="Jarek M."/>
            <person name="Friedl T."/>
            <person name="Seufert S."/>
            <person name="Schumacher M."/>
            <person name="Overmann J."/>
            <person name="Neumann-Schaal M."/>
            <person name="Petersen J."/>
        </authorList>
    </citation>
    <scope>NUCLEOTIDE SEQUENCE [LARGE SCALE GENOMIC DNA]</scope>
    <source>
        <strain evidence="2 3">SAG 1403-4b</strain>
    </source>
</reference>
<evidence type="ECO:0000256" key="1">
    <source>
        <dbReference type="SAM" id="Phobius"/>
    </source>
</evidence>
<keyword evidence="1" id="KW-1133">Transmembrane helix</keyword>
<evidence type="ECO:0000313" key="3">
    <source>
        <dbReference type="Proteomes" id="UP000276103"/>
    </source>
</evidence>
<dbReference type="EMBL" id="RSCM01000001">
    <property type="protein sequence ID" value="RUS99573.1"/>
    <property type="molecule type" value="Genomic_DNA"/>
</dbReference>
<sequence length="63" mass="6971">MKNQLGFLLKLLLLSALISLLIKYAAPTFLIPETSTNALILVLLPTVIMITILLLRIPAQKQN</sequence>
<evidence type="ECO:0000313" key="2">
    <source>
        <dbReference type="EMBL" id="RUS99573.1"/>
    </source>
</evidence>
<feature type="transmembrane region" description="Helical" evidence="1">
    <location>
        <begin position="7"/>
        <end position="26"/>
    </location>
</feature>